<dbReference type="Proteomes" id="UP000681967">
    <property type="component" value="Unassembled WGS sequence"/>
</dbReference>
<dbReference type="AlphaFoldDB" id="A0A816A0D1"/>
<accession>A0A816A0D1</accession>
<proteinExistence type="predicted"/>
<evidence type="ECO:0000256" key="1">
    <source>
        <dbReference type="SAM" id="Coils"/>
    </source>
</evidence>
<organism evidence="2 4">
    <name type="scientific">Rotaria magnacalcarata</name>
    <dbReference type="NCBI Taxonomy" id="392030"/>
    <lineage>
        <taxon>Eukaryota</taxon>
        <taxon>Metazoa</taxon>
        <taxon>Spiralia</taxon>
        <taxon>Gnathifera</taxon>
        <taxon>Rotifera</taxon>
        <taxon>Eurotatoria</taxon>
        <taxon>Bdelloidea</taxon>
        <taxon>Philodinida</taxon>
        <taxon>Philodinidae</taxon>
        <taxon>Rotaria</taxon>
    </lineage>
</organism>
<gene>
    <name evidence="3" type="ORF">BYL167_LOCUS57299</name>
    <name evidence="2" type="ORF">CJN711_LOCUS33865</name>
</gene>
<feature type="coiled-coil region" evidence="1">
    <location>
        <begin position="82"/>
        <end position="144"/>
    </location>
</feature>
<comment type="caution">
    <text evidence="2">The sequence shown here is derived from an EMBL/GenBank/DDBJ whole genome shotgun (WGS) entry which is preliminary data.</text>
</comment>
<sequence length="231" mass="26418">MSSSSSVCSMKGCKKSVTCLCHHCQKNVCSKHFNEHQSQVNDELIPMADRLNELKMKIQTNEQTGPLAMLQIWRNKKYHEIDEEYNLRLENLKKNISKYNEQISETISNIKELIDEGDASIDQVKQIERKIETLTDEVNNFMSSESTITQRESNLLGTVINMGSIQYLVKAKIKCNAKDLYGLESTRALTGYNGLCPECGKAHVLFEKYRGFYALCNTLHARIHSENEKES</sequence>
<name>A0A816A0D1_9BILA</name>
<dbReference type="EMBL" id="CAJNOV010016385">
    <property type="protein sequence ID" value="CAF1589472.1"/>
    <property type="molecule type" value="Genomic_DNA"/>
</dbReference>
<keyword evidence="1" id="KW-0175">Coiled coil</keyword>
<dbReference type="Proteomes" id="UP000663855">
    <property type="component" value="Unassembled WGS sequence"/>
</dbReference>
<evidence type="ECO:0000313" key="4">
    <source>
        <dbReference type="Proteomes" id="UP000663855"/>
    </source>
</evidence>
<dbReference type="EMBL" id="CAJOBH010224642">
    <property type="protein sequence ID" value="CAF5044378.1"/>
    <property type="molecule type" value="Genomic_DNA"/>
</dbReference>
<evidence type="ECO:0000313" key="3">
    <source>
        <dbReference type="EMBL" id="CAF5044378.1"/>
    </source>
</evidence>
<reference evidence="2" key="1">
    <citation type="submission" date="2021-02" db="EMBL/GenBank/DDBJ databases">
        <authorList>
            <person name="Nowell W R."/>
        </authorList>
    </citation>
    <scope>NUCLEOTIDE SEQUENCE</scope>
</reference>
<evidence type="ECO:0000313" key="2">
    <source>
        <dbReference type="EMBL" id="CAF1589472.1"/>
    </source>
</evidence>
<protein>
    <submittedName>
        <fullName evidence="2">Uncharacterized protein</fullName>
    </submittedName>
</protein>